<sequence length="73" mass="7453">MAGAVAAVGVGVPGRAAVRPATGRTATALRGRARRADRRAEGPARLLLAPARTARPGSGRPFAAHREEAARES</sequence>
<evidence type="ECO:0000313" key="2">
    <source>
        <dbReference type="EMBL" id="MEY8043082.1"/>
    </source>
</evidence>
<feature type="compositionally biased region" description="Low complexity" evidence="1">
    <location>
        <begin position="19"/>
        <end position="30"/>
    </location>
</feature>
<dbReference type="RefSeq" id="WP_345367470.1">
    <property type="nucleotide sequence ID" value="NZ_BAABII010000019.1"/>
</dbReference>
<dbReference type="EMBL" id="JBGEHV010000076">
    <property type="protein sequence ID" value="MEY8043082.1"/>
    <property type="molecule type" value="Genomic_DNA"/>
</dbReference>
<comment type="caution">
    <text evidence="2">The sequence shown here is derived from an EMBL/GenBank/DDBJ whole genome shotgun (WGS) entry which is preliminary data.</text>
</comment>
<dbReference type="Proteomes" id="UP001564626">
    <property type="component" value="Unassembled WGS sequence"/>
</dbReference>
<gene>
    <name evidence="2" type="ORF">AB8O55_27050</name>
</gene>
<evidence type="ECO:0000313" key="3">
    <source>
        <dbReference type="Proteomes" id="UP001564626"/>
    </source>
</evidence>
<feature type="region of interest" description="Disordered" evidence="1">
    <location>
        <begin position="19"/>
        <end position="73"/>
    </location>
</feature>
<reference evidence="2 3" key="1">
    <citation type="submission" date="2024-08" db="EMBL/GenBank/DDBJ databases">
        <title>Genome mining of Saccharopolyspora cebuensis PGLac3 from Nigerian medicinal plant.</title>
        <authorList>
            <person name="Ezeobiora C.E."/>
            <person name="Igbokwe N.H."/>
            <person name="Amin D.H."/>
            <person name="Mendie U.E."/>
        </authorList>
    </citation>
    <scope>NUCLEOTIDE SEQUENCE [LARGE SCALE GENOMIC DNA]</scope>
    <source>
        <strain evidence="2 3">PGLac3</strain>
    </source>
</reference>
<keyword evidence="3" id="KW-1185">Reference proteome</keyword>
<protein>
    <submittedName>
        <fullName evidence="2">Uncharacterized protein</fullName>
    </submittedName>
</protein>
<feature type="compositionally biased region" description="Basic and acidic residues" evidence="1">
    <location>
        <begin position="64"/>
        <end position="73"/>
    </location>
</feature>
<feature type="compositionally biased region" description="Low complexity" evidence="1">
    <location>
        <begin position="43"/>
        <end position="56"/>
    </location>
</feature>
<evidence type="ECO:0000256" key="1">
    <source>
        <dbReference type="SAM" id="MobiDB-lite"/>
    </source>
</evidence>
<organism evidence="2 3">
    <name type="scientific">Saccharopolyspora cebuensis</name>
    <dbReference type="NCBI Taxonomy" id="418759"/>
    <lineage>
        <taxon>Bacteria</taxon>
        <taxon>Bacillati</taxon>
        <taxon>Actinomycetota</taxon>
        <taxon>Actinomycetes</taxon>
        <taxon>Pseudonocardiales</taxon>
        <taxon>Pseudonocardiaceae</taxon>
        <taxon>Saccharopolyspora</taxon>
    </lineage>
</organism>
<proteinExistence type="predicted"/>
<name>A0ABV4CPP7_9PSEU</name>
<accession>A0ABV4CPP7</accession>